<evidence type="ECO:0000313" key="5">
    <source>
        <dbReference type="Proteomes" id="UP000321577"/>
    </source>
</evidence>
<accession>A0A512M256</accession>
<dbReference type="GO" id="GO:0003993">
    <property type="term" value="F:acid phosphatase activity"/>
    <property type="evidence" value="ECO:0007669"/>
    <property type="project" value="InterPro"/>
</dbReference>
<organism evidence="4 5">
    <name type="scientific">Brevifollis gellanilyticus</name>
    <dbReference type="NCBI Taxonomy" id="748831"/>
    <lineage>
        <taxon>Bacteria</taxon>
        <taxon>Pseudomonadati</taxon>
        <taxon>Verrucomicrobiota</taxon>
        <taxon>Verrucomicrobiia</taxon>
        <taxon>Verrucomicrobiales</taxon>
        <taxon>Verrucomicrobiaceae</taxon>
    </lineage>
</organism>
<dbReference type="SUPFAM" id="SSF49363">
    <property type="entry name" value="Purple acid phosphatase, N-terminal domain"/>
    <property type="match status" value="1"/>
</dbReference>
<dbReference type="InterPro" id="IPR003961">
    <property type="entry name" value="FN3_dom"/>
</dbReference>
<gene>
    <name evidence="4" type="ORF">BGE01nite_01150</name>
</gene>
<dbReference type="Gene3D" id="2.60.40.380">
    <property type="entry name" value="Purple acid phosphatase-like, N-terminal"/>
    <property type="match status" value="1"/>
</dbReference>
<comment type="caution">
    <text evidence="4">The sequence shown here is derived from an EMBL/GenBank/DDBJ whole genome shotgun (WGS) entry which is preliminary data.</text>
</comment>
<feature type="domain" description="Purple acid phosphatase N-terminal" evidence="3">
    <location>
        <begin position="29"/>
        <end position="92"/>
    </location>
</feature>
<reference evidence="4 5" key="1">
    <citation type="submission" date="2019-07" db="EMBL/GenBank/DDBJ databases">
        <title>Whole genome shotgun sequence of Brevifollis gellanilyticus NBRC 108608.</title>
        <authorList>
            <person name="Hosoyama A."/>
            <person name="Uohara A."/>
            <person name="Ohji S."/>
            <person name="Ichikawa N."/>
        </authorList>
    </citation>
    <scope>NUCLEOTIDE SEQUENCE [LARGE SCALE GENOMIC DNA]</scope>
    <source>
        <strain evidence="4 5">NBRC 108608</strain>
    </source>
</reference>
<dbReference type="InterPro" id="IPR008963">
    <property type="entry name" value="Purple_acid_Pase-like_N"/>
</dbReference>
<sequence length="254" mass="27729">MTRFVLTALVWITAQAAQAVELVSGPTVAQSATGAVVSWRTDVACGTRLSYGTSLTKLDQKLEGPVGAEHNVTLPGLTKGTTYYYEVGSARQKLGEGNFTLGAPAKTSAETPPKATPPKSMLEKVMDAIKPDAPKPKPDTTAPTAARAPPTRQTWGRIDSLQDHFDRHGADFQSKSPDDYAAQAWLFLQRAKAGGLPMKWDDSDQSLRVYDPKTRAFAAYNRDGTTKTYFRPNSPTYWDRQPGKLIQPAQLPFK</sequence>
<dbReference type="InterPro" id="IPR015914">
    <property type="entry name" value="PAPs_N"/>
</dbReference>
<evidence type="ECO:0000256" key="1">
    <source>
        <dbReference type="SAM" id="MobiDB-lite"/>
    </source>
</evidence>
<evidence type="ECO:0000256" key="2">
    <source>
        <dbReference type="SAM" id="SignalP"/>
    </source>
</evidence>
<dbReference type="OrthoDB" id="9813146at2"/>
<feature type="signal peptide" evidence="2">
    <location>
        <begin position="1"/>
        <end position="19"/>
    </location>
</feature>
<dbReference type="Pfam" id="PF16656">
    <property type="entry name" value="Pur_ac_phosph_N"/>
    <property type="match status" value="1"/>
</dbReference>
<feature type="chain" id="PRO_5022017549" description="Purple acid phosphatase N-terminal domain-containing protein" evidence="2">
    <location>
        <begin position="20"/>
        <end position="254"/>
    </location>
</feature>
<dbReference type="EMBL" id="BKAG01000001">
    <property type="protein sequence ID" value="GEP40824.1"/>
    <property type="molecule type" value="Genomic_DNA"/>
</dbReference>
<evidence type="ECO:0000259" key="3">
    <source>
        <dbReference type="Pfam" id="PF16656"/>
    </source>
</evidence>
<dbReference type="AlphaFoldDB" id="A0A512M256"/>
<dbReference type="CDD" id="cd00063">
    <property type="entry name" value="FN3"/>
    <property type="match status" value="1"/>
</dbReference>
<evidence type="ECO:0000313" key="4">
    <source>
        <dbReference type="EMBL" id="GEP40824.1"/>
    </source>
</evidence>
<dbReference type="RefSeq" id="WP_146848307.1">
    <property type="nucleotide sequence ID" value="NZ_BKAG01000001.1"/>
</dbReference>
<protein>
    <recommendedName>
        <fullName evidence="3">Purple acid phosphatase N-terminal domain-containing protein</fullName>
    </recommendedName>
</protein>
<dbReference type="GO" id="GO:0046872">
    <property type="term" value="F:metal ion binding"/>
    <property type="evidence" value="ECO:0007669"/>
    <property type="project" value="InterPro"/>
</dbReference>
<feature type="region of interest" description="Disordered" evidence="1">
    <location>
        <begin position="130"/>
        <end position="151"/>
    </location>
</feature>
<dbReference type="Proteomes" id="UP000321577">
    <property type="component" value="Unassembled WGS sequence"/>
</dbReference>
<keyword evidence="5" id="KW-1185">Reference proteome</keyword>
<proteinExistence type="predicted"/>
<feature type="compositionally biased region" description="Low complexity" evidence="1">
    <location>
        <begin position="139"/>
        <end position="151"/>
    </location>
</feature>
<keyword evidence="2" id="KW-0732">Signal</keyword>
<name>A0A512M256_9BACT</name>